<feature type="compositionally biased region" description="Polar residues" evidence="1">
    <location>
        <begin position="12"/>
        <end position="24"/>
    </location>
</feature>
<reference evidence="2 3" key="1">
    <citation type="journal article" date="2024" name="Commun. Biol.">
        <title>Comparative genomic analysis of thermophilic fungi reveals convergent evolutionary adaptations and gene losses.</title>
        <authorList>
            <person name="Steindorff A.S."/>
            <person name="Aguilar-Pontes M.V."/>
            <person name="Robinson A.J."/>
            <person name="Andreopoulos B."/>
            <person name="LaButti K."/>
            <person name="Kuo A."/>
            <person name="Mondo S."/>
            <person name="Riley R."/>
            <person name="Otillar R."/>
            <person name="Haridas S."/>
            <person name="Lipzen A."/>
            <person name="Grimwood J."/>
            <person name="Schmutz J."/>
            <person name="Clum A."/>
            <person name="Reid I.D."/>
            <person name="Moisan M.C."/>
            <person name="Butler G."/>
            <person name="Nguyen T.T.M."/>
            <person name="Dewar K."/>
            <person name="Conant G."/>
            <person name="Drula E."/>
            <person name="Henrissat B."/>
            <person name="Hansel C."/>
            <person name="Singer S."/>
            <person name="Hutchinson M.I."/>
            <person name="de Vries R.P."/>
            <person name="Natvig D.O."/>
            <person name="Powell A.J."/>
            <person name="Tsang A."/>
            <person name="Grigoriev I.V."/>
        </authorList>
    </citation>
    <scope>NUCLEOTIDE SEQUENCE [LARGE SCALE GENOMIC DNA]</scope>
    <source>
        <strain evidence="2 3">ATCC 24622</strain>
    </source>
</reference>
<evidence type="ECO:0000313" key="3">
    <source>
        <dbReference type="Proteomes" id="UP001586593"/>
    </source>
</evidence>
<evidence type="ECO:0000313" key="2">
    <source>
        <dbReference type="EMBL" id="KAL1840719.1"/>
    </source>
</evidence>
<dbReference type="Proteomes" id="UP001586593">
    <property type="component" value="Unassembled WGS sequence"/>
</dbReference>
<gene>
    <name evidence="2" type="ORF">VTK73DRAFT_3684</name>
</gene>
<feature type="region of interest" description="Disordered" evidence="1">
    <location>
        <begin position="1"/>
        <end position="31"/>
    </location>
</feature>
<accession>A0ABR3VFU4</accession>
<protein>
    <submittedName>
        <fullName evidence="2">Uncharacterized protein</fullName>
    </submittedName>
</protein>
<name>A0ABR3VFU4_9PEZI</name>
<keyword evidence="3" id="KW-1185">Reference proteome</keyword>
<proteinExistence type="predicted"/>
<dbReference type="EMBL" id="JAZHXJ010002164">
    <property type="protein sequence ID" value="KAL1840719.1"/>
    <property type="molecule type" value="Genomic_DNA"/>
</dbReference>
<evidence type="ECO:0000256" key="1">
    <source>
        <dbReference type="SAM" id="MobiDB-lite"/>
    </source>
</evidence>
<sequence length="132" mass="14567">MGLPWMARSADRQASTPASLSKVTKPNPRGRPVSLSIIRVASTTRPNWAKYSRNSWSVVSWLTPPTKILDVFSCSSRGMARFGSIWSRGCSLTMTMFTVLGSLKVRKPKPLERPVALSLMTVHSTTSPNCEK</sequence>
<comment type="caution">
    <text evidence="2">The sequence shown here is derived from an EMBL/GenBank/DDBJ whole genome shotgun (WGS) entry which is preliminary data.</text>
</comment>
<organism evidence="2 3">
    <name type="scientific">Phialemonium thermophilum</name>
    <dbReference type="NCBI Taxonomy" id="223376"/>
    <lineage>
        <taxon>Eukaryota</taxon>
        <taxon>Fungi</taxon>
        <taxon>Dikarya</taxon>
        <taxon>Ascomycota</taxon>
        <taxon>Pezizomycotina</taxon>
        <taxon>Sordariomycetes</taxon>
        <taxon>Sordariomycetidae</taxon>
        <taxon>Cephalothecales</taxon>
        <taxon>Cephalothecaceae</taxon>
        <taxon>Phialemonium</taxon>
    </lineage>
</organism>